<dbReference type="EMBL" id="MU267687">
    <property type="protein sequence ID" value="KAH7911162.1"/>
    <property type="molecule type" value="Genomic_DNA"/>
</dbReference>
<organism evidence="1 2">
    <name type="scientific">Hygrophoropsis aurantiaca</name>
    <dbReference type="NCBI Taxonomy" id="72124"/>
    <lineage>
        <taxon>Eukaryota</taxon>
        <taxon>Fungi</taxon>
        <taxon>Dikarya</taxon>
        <taxon>Basidiomycota</taxon>
        <taxon>Agaricomycotina</taxon>
        <taxon>Agaricomycetes</taxon>
        <taxon>Agaricomycetidae</taxon>
        <taxon>Boletales</taxon>
        <taxon>Coniophorineae</taxon>
        <taxon>Hygrophoropsidaceae</taxon>
        <taxon>Hygrophoropsis</taxon>
    </lineage>
</organism>
<evidence type="ECO:0000313" key="1">
    <source>
        <dbReference type="EMBL" id="KAH7911162.1"/>
    </source>
</evidence>
<sequence>MRYIIETALLHGNLLNRTVIIPSFVYARACEFDNSVCALYATMVNRGDATHSDEWRGLPIEKQMAWRIPISLMFNMTHIRRTHSVITVSDFLRLHNISDAAETSDGHFDTNAYLSGVNIFSDQEKRPSLHAIENTWYDPGGVVRVDSLSEDMKRRGGWVPFGGDTNRDMPGVWGDIQQSSLYTKLAAKLSGSNMIDDWGTVRSVVKEEGYASDDTPDEEIETLIRDNGWAVLYTYDGAAGMDFVQDVVNPIRQATARQHLRSIVDDYGRLTEDVVFLKGEIHSGRKPGALRFATLEARNRYSDLVLHHLRLTDNVLQLAERLDDRMRNVTQGRMWMCGHMRRGDFARLHWAQENSFANHLARVKRHLSEGREFLRTLDSTTVSTYKVPGAKPDLALLQMDPPQDGDRFYIATDERDPGNLAYLESQGGLLVSDLLTKEDRREFGWALMLTDVLSLVEQATLARGAYFYGHAMSSVAGGVVNLRAANGRDPRTAKLD</sequence>
<protein>
    <submittedName>
        <fullName evidence="1">Uncharacterized protein</fullName>
    </submittedName>
</protein>
<dbReference type="Proteomes" id="UP000790377">
    <property type="component" value="Unassembled WGS sequence"/>
</dbReference>
<reference evidence="1" key="1">
    <citation type="journal article" date="2021" name="New Phytol.">
        <title>Evolutionary innovations through gain and loss of genes in the ectomycorrhizal Boletales.</title>
        <authorList>
            <person name="Wu G."/>
            <person name="Miyauchi S."/>
            <person name="Morin E."/>
            <person name="Kuo A."/>
            <person name="Drula E."/>
            <person name="Varga T."/>
            <person name="Kohler A."/>
            <person name="Feng B."/>
            <person name="Cao Y."/>
            <person name="Lipzen A."/>
            <person name="Daum C."/>
            <person name="Hundley H."/>
            <person name="Pangilinan J."/>
            <person name="Johnson J."/>
            <person name="Barry K."/>
            <person name="LaButti K."/>
            <person name="Ng V."/>
            <person name="Ahrendt S."/>
            <person name="Min B."/>
            <person name="Choi I.G."/>
            <person name="Park H."/>
            <person name="Plett J.M."/>
            <person name="Magnuson J."/>
            <person name="Spatafora J.W."/>
            <person name="Nagy L.G."/>
            <person name="Henrissat B."/>
            <person name="Grigoriev I.V."/>
            <person name="Yang Z.L."/>
            <person name="Xu J."/>
            <person name="Martin F.M."/>
        </authorList>
    </citation>
    <scope>NUCLEOTIDE SEQUENCE</scope>
    <source>
        <strain evidence="1">ATCC 28755</strain>
    </source>
</reference>
<evidence type="ECO:0000313" key="2">
    <source>
        <dbReference type="Proteomes" id="UP000790377"/>
    </source>
</evidence>
<gene>
    <name evidence="1" type="ORF">BJ138DRAFT_954313</name>
</gene>
<proteinExistence type="predicted"/>
<comment type="caution">
    <text evidence="1">The sequence shown here is derived from an EMBL/GenBank/DDBJ whole genome shotgun (WGS) entry which is preliminary data.</text>
</comment>
<name>A0ACB8AEH8_9AGAM</name>
<keyword evidence="2" id="KW-1185">Reference proteome</keyword>
<accession>A0ACB8AEH8</accession>